<organism evidence="3 4">
    <name type="scientific">Klebsiella pneumoniae</name>
    <dbReference type="NCBI Taxonomy" id="573"/>
    <lineage>
        <taxon>Bacteria</taxon>
        <taxon>Pseudomonadati</taxon>
        <taxon>Pseudomonadota</taxon>
        <taxon>Gammaproteobacteria</taxon>
        <taxon>Enterobacterales</taxon>
        <taxon>Enterobacteriaceae</taxon>
        <taxon>Klebsiella/Raoultella group</taxon>
        <taxon>Klebsiella</taxon>
        <taxon>Klebsiella pneumoniae complex</taxon>
    </lineage>
</organism>
<evidence type="ECO:0000313" key="3">
    <source>
        <dbReference type="EMBL" id="MBO2025683.1"/>
    </source>
</evidence>
<gene>
    <name evidence="3" type="ORF">J4733_14690</name>
    <name evidence="2" type="ORF">KPZU09_76510</name>
</gene>
<proteinExistence type="predicted"/>
<dbReference type="Gene3D" id="1.10.10.10">
    <property type="entry name" value="Winged helix-like DNA-binding domain superfamily/Winged helix DNA-binding domain"/>
    <property type="match status" value="1"/>
</dbReference>
<dbReference type="EMBL" id="BNFF01000002">
    <property type="protein sequence ID" value="GHK57915.1"/>
    <property type="molecule type" value="Genomic_DNA"/>
</dbReference>
<name>A0A939NQD5_KLEPN</name>
<accession>A0A939NQD5</accession>
<dbReference type="Proteomes" id="UP000664267">
    <property type="component" value="Unassembled WGS sequence"/>
</dbReference>
<dbReference type="PROSITE" id="PS50931">
    <property type="entry name" value="HTH_LYSR"/>
    <property type="match status" value="1"/>
</dbReference>
<dbReference type="Pfam" id="PF00126">
    <property type="entry name" value="HTH_1"/>
    <property type="match status" value="1"/>
</dbReference>
<dbReference type="InterPro" id="IPR000847">
    <property type="entry name" value="LysR_HTH_N"/>
</dbReference>
<sequence>MRDDLNAIPVFVTVVESGNFASAAAILHVTRSAVGKPLPGWKRVSAWRYSSVPPDGNC</sequence>
<dbReference type="InterPro" id="IPR036390">
    <property type="entry name" value="WH_DNA-bd_sf"/>
</dbReference>
<dbReference type="AlphaFoldDB" id="A0A939NQD5"/>
<dbReference type="Proteomes" id="UP000655094">
    <property type="component" value="Unassembled WGS sequence"/>
</dbReference>
<evidence type="ECO:0000313" key="2">
    <source>
        <dbReference type="EMBL" id="GHK57915.1"/>
    </source>
</evidence>
<feature type="domain" description="HTH lysR-type" evidence="1">
    <location>
        <begin position="3"/>
        <end position="36"/>
    </location>
</feature>
<dbReference type="InterPro" id="IPR036388">
    <property type="entry name" value="WH-like_DNA-bd_sf"/>
</dbReference>
<evidence type="ECO:0000259" key="1">
    <source>
        <dbReference type="PROSITE" id="PS50931"/>
    </source>
</evidence>
<dbReference type="SUPFAM" id="SSF46785">
    <property type="entry name" value="Winged helix' DNA-binding domain"/>
    <property type="match status" value="1"/>
</dbReference>
<reference evidence="3" key="2">
    <citation type="submission" date="2021-03" db="EMBL/GenBank/DDBJ databases">
        <title>Molecular epidemiology and mechanisms of colistin and carbapenem resistance in Enterobacteriaceae from clinical isolates, the environment and porcine samples in Pretoria, South Africa.</title>
        <authorList>
            <person name="Bogoshi D."/>
            <person name="Mbelle N.M."/>
            <person name="Naidoo V."/>
            <person name="Osei Sekyere J."/>
        </authorList>
    </citation>
    <scope>NUCLEOTIDE SEQUENCE</scope>
    <source>
        <strain evidence="3">C029</strain>
    </source>
</reference>
<protein>
    <submittedName>
        <fullName evidence="3">LysR family transcriptional regulator</fullName>
    </submittedName>
</protein>
<comment type="caution">
    <text evidence="3">The sequence shown here is derived from an EMBL/GenBank/DDBJ whole genome shotgun (WGS) entry which is preliminary data.</text>
</comment>
<dbReference type="GO" id="GO:0003700">
    <property type="term" value="F:DNA-binding transcription factor activity"/>
    <property type="evidence" value="ECO:0007669"/>
    <property type="project" value="InterPro"/>
</dbReference>
<dbReference type="EMBL" id="JAGETN010000021">
    <property type="protein sequence ID" value="MBO2025683.1"/>
    <property type="molecule type" value="Genomic_DNA"/>
</dbReference>
<reference evidence="2" key="1">
    <citation type="submission" date="2020-10" db="EMBL/GenBank/DDBJ databases">
        <title>Genome Sequence of ESBL Producing Zambian Clinical Strains.</title>
        <authorList>
            <person name="Shawa M."/>
            <person name="Furuta Y."/>
            <person name="Simbotwe M."/>
            <person name="Mulenga E."/>
            <person name="Mubanga M."/>
            <person name="Mulenga G."/>
            <person name="Kaile C."/>
            <person name="Zorigt T."/>
            <person name="Hang'ombe B."/>
            <person name="Higashi H."/>
        </authorList>
    </citation>
    <scope>NUCLEOTIDE SEQUENCE</scope>
    <source>
        <strain evidence="2">Zam_UTH_09</strain>
    </source>
</reference>
<evidence type="ECO:0000313" key="4">
    <source>
        <dbReference type="Proteomes" id="UP000664267"/>
    </source>
</evidence>